<dbReference type="Gene3D" id="3.40.50.300">
    <property type="entry name" value="P-loop containing nucleotide triphosphate hydrolases"/>
    <property type="match status" value="4"/>
</dbReference>
<evidence type="ECO:0000313" key="21">
    <source>
        <dbReference type="EMBL" id="OGN08151.1"/>
    </source>
</evidence>
<comment type="subunit">
    <text evidence="15">Monomer and homodimer. Part of the essential Sec protein translocation apparatus which comprises SecA, SecYEG and auxiliary proteins SecDF. Other proteins may also be involved.</text>
</comment>
<dbReference type="InterPro" id="IPR001650">
    <property type="entry name" value="Helicase_C-like"/>
</dbReference>
<dbReference type="NCBIfam" id="NF009538">
    <property type="entry name" value="PRK12904.1"/>
    <property type="match status" value="1"/>
</dbReference>
<gene>
    <name evidence="15" type="primary">secA</name>
    <name evidence="21" type="ORF">A2750_03250</name>
</gene>
<dbReference type="GO" id="GO:0008564">
    <property type="term" value="F:protein-exporting ATPase activity"/>
    <property type="evidence" value="ECO:0007669"/>
    <property type="project" value="UniProtKB-EC"/>
</dbReference>
<keyword evidence="8 15" id="KW-0547">Nucleotide-binding</keyword>
<dbReference type="AlphaFoldDB" id="A0A1F8F4U3"/>
<dbReference type="SUPFAM" id="SSF81886">
    <property type="entry name" value="Helical scaffold and wing domains of SecA"/>
    <property type="match status" value="1"/>
</dbReference>
<evidence type="ECO:0000256" key="5">
    <source>
        <dbReference type="ARBA" id="ARBA00022475"/>
    </source>
</evidence>
<dbReference type="PROSITE" id="PS51196">
    <property type="entry name" value="SECA_MOTOR_DEAD"/>
    <property type="match status" value="1"/>
</dbReference>
<dbReference type="FunFam" id="3.40.50.300:FF:000429">
    <property type="entry name" value="Preprotein translocase subunit SecA"/>
    <property type="match status" value="1"/>
</dbReference>
<dbReference type="PRINTS" id="PR00906">
    <property type="entry name" value="SECA"/>
</dbReference>
<dbReference type="FunFam" id="3.90.1440.10:FF:000002">
    <property type="entry name" value="Protein translocase subunit SecA"/>
    <property type="match status" value="1"/>
</dbReference>
<evidence type="ECO:0000256" key="7">
    <source>
        <dbReference type="ARBA" id="ARBA00022723"/>
    </source>
</evidence>
<dbReference type="InterPro" id="IPR014001">
    <property type="entry name" value="Helicase_ATP-bd"/>
</dbReference>
<dbReference type="CDD" id="cd18803">
    <property type="entry name" value="SF2_C_secA"/>
    <property type="match status" value="1"/>
</dbReference>
<protein>
    <recommendedName>
        <fullName evidence="15 16">Protein translocase subunit SecA</fullName>
        <ecNumber evidence="15">7.4.2.8</ecNumber>
    </recommendedName>
</protein>
<keyword evidence="5 15" id="KW-1003">Cell membrane</keyword>
<feature type="region of interest" description="Disordered" evidence="17">
    <location>
        <begin position="867"/>
        <end position="886"/>
    </location>
</feature>
<dbReference type="InterPro" id="IPR020937">
    <property type="entry name" value="SecA_CS"/>
</dbReference>
<evidence type="ECO:0000256" key="8">
    <source>
        <dbReference type="ARBA" id="ARBA00022741"/>
    </source>
</evidence>
<evidence type="ECO:0000313" key="22">
    <source>
        <dbReference type="Proteomes" id="UP000178023"/>
    </source>
</evidence>
<dbReference type="GO" id="GO:0046872">
    <property type="term" value="F:metal ion binding"/>
    <property type="evidence" value="ECO:0007669"/>
    <property type="project" value="UniProtKB-KW"/>
</dbReference>
<name>A0A1F8F4U3_9BACT</name>
<dbReference type="Pfam" id="PF07516">
    <property type="entry name" value="SecA_SW"/>
    <property type="match status" value="1"/>
</dbReference>
<keyword evidence="6 15" id="KW-0963">Cytoplasm</keyword>
<dbReference type="Pfam" id="PF21090">
    <property type="entry name" value="P-loop_SecA"/>
    <property type="match status" value="1"/>
</dbReference>
<keyword evidence="4 15" id="KW-0813">Transport</keyword>
<feature type="domain" description="SecA family profile" evidence="20">
    <location>
        <begin position="1"/>
        <end position="639"/>
    </location>
</feature>
<dbReference type="GO" id="GO:0005829">
    <property type="term" value="C:cytosol"/>
    <property type="evidence" value="ECO:0007669"/>
    <property type="project" value="TreeGrafter"/>
</dbReference>
<dbReference type="Pfam" id="PF07517">
    <property type="entry name" value="SecA_DEAD"/>
    <property type="match status" value="1"/>
</dbReference>
<organism evidence="21 22">
    <name type="scientific">Candidatus Yanofskybacteria bacterium RIFCSPHIGHO2_01_FULL_45_42</name>
    <dbReference type="NCBI Taxonomy" id="1802671"/>
    <lineage>
        <taxon>Bacteria</taxon>
        <taxon>Candidatus Yanofskyibacteriota</taxon>
    </lineage>
</organism>
<dbReference type="SMART" id="SM00957">
    <property type="entry name" value="SecA_DEAD"/>
    <property type="match status" value="1"/>
</dbReference>
<evidence type="ECO:0000259" key="19">
    <source>
        <dbReference type="PROSITE" id="PS51194"/>
    </source>
</evidence>
<dbReference type="PANTHER" id="PTHR30612">
    <property type="entry name" value="SECA INNER MEMBRANE COMPONENT OF SEC PROTEIN SECRETION SYSTEM"/>
    <property type="match status" value="1"/>
</dbReference>
<feature type="binding site" evidence="15">
    <location>
        <position position="85"/>
    </location>
    <ligand>
        <name>ATP</name>
        <dbReference type="ChEBI" id="CHEBI:30616"/>
    </ligand>
</feature>
<keyword evidence="13 15" id="KW-0811">Translocation</keyword>
<sequence length="918" mass="103054">MSFLSKLFGDANQRYVDSLKPVVSRINSFETEYEKLSDGELKGKTAEFKKRLNGGEPLDNLLPEAFAVVREASKRTLGQRHFDVQLMGGMVLHQGKIAEMKTGEGKTLVATLPTYLNALTSKGVHIVTVNDYLARRDAVWMGQIYGALGLSVGVINHDTSYLYDAQHHNTSDDKQLTIDDSGANVKGKRSNVLDRERDEKGSFKVVHEFLRPVSRREAYEADITYGTNNEYGFDYLRDNMAYGLDQMVQGNGYAFAIVDEVDSILIDEARTPLIISAPDTESTELYATFAKVVPHLVEGTDYNLDEKLKTVSITENGIEKVEKQLGLGNIYAEGGMRYVHHLEQALRAQVLFKRDRDYVVKPAPSGAEGDGGVLIVDEFTGRLMPGRRWSEGLHQAIEAKEGVKVEKESRTYATITFQNYFRLYSKLAGMTGTAQTSAEEFHKVYKLDVVSVPTNKLMIREDLPDRIYKTEQGKFRAIAKEIKECYERGQPVLVGTVSIEKNELLSVMLEREGIKHNILNAKNHEKEAEIIAQAGRTGAVTVATNMAGRGVDIILGGNPASETEAGQVRAAGGLHVIGTERHEARRIDDQLRGRSGRQGDPGSSRFFISTEDDLARVFGGDRLRSIMDTLGVGDEDVIENRFVSNAIKEAQMRVEGHNFDIRKYVLEFDDVMNKHRETVYKLRHEALASGDIKERIWDYLNEWLDGLLAAHASPDFPEWNTEEIAESFRALTDIADSIRAELMDIAKNRDAGALRNFLSDRLTKLYEDKETDIGAEQMRNLEKIVMLRTIDELWVDHLEAMEYLRDSVNLRAYGQRDPLVEYKIEGQRMYGELLQSIKSQVAGTIFKVGFINQPKKVKLEEKRQDIETGKSEIADEKSHYHGSVEEKVGLPAEASAKVGRNDPCPCGSGKKYKRCHGK</sequence>
<feature type="domain" description="Helicase ATP-binding" evidence="18">
    <location>
        <begin position="87"/>
        <end position="297"/>
    </location>
</feature>
<dbReference type="GO" id="GO:0031522">
    <property type="term" value="C:cell envelope Sec protein transport complex"/>
    <property type="evidence" value="ECO:0007669"/>
    <property type="project" value="TreeGrafter"/>
</dbReference>
<evidence type="ECO:0000256" key="12">
    <source>
        <dbReference type="ARBA" id="ARBA00022967"/>
    </source>
</evidence>
<comment type="similarity">
    <text evidence="3 15 16">Belongs to the SecA family.</text>
</comment>
<dbReference type="CDD" id="cd17928">
    <property type="entry name" value="DEXDc_SecA"/>
    <property type="match status" value="1"/>
</dbReference>
<keyword evidence="11 15" id="KW-0653">Protein transport</keyword>
<dbReference type="PANTHER" id="PTHR30612:SF0">
    <property type="entry name" value="CHLOROPLAST PROTEIN-TRANSPORTING ATPASE"/>
    <property type="match status" value="1"/>
</dbReference>
<dbReference type="GO" id="GO:0043952">
    <property type="term" value="P:protein transport by the Sec complex"/>
    <property type="evidence" value="ECO:0007669"/>
    <property type="project" value="TreeGrafter"/>
</dbReference>
<dbReference type="InterPro" id="IPR011116">
    <property type="entry name" value="SecA_Wing/Scaffold"/>
</dbReference>
<dbReference type="InterPro" id="IPR036670">
    <property type="entry name" value="SecA_X-link_sf"/>
</dbReference>
<dbReference type="PROSITE" id="PS51192">
    <property type="entry name" value="HELICASE_ATP_BIND_1"/>
    <property type="match status" value="1"/>
</dbReference>
<accession>A0A1F8F4U3</accession>
<feature type="domain" description="Helicase C-terminal" evidence="19">
    <location>
        <begin position="477"/>
        <end position="655"/>
    </location>
</feature>
<dbReference type="InterPro" id="IPR036266">
    <property type="entry name" value="SecA_Wing/Scaffold_sf"/>
</dbReference>
<keyword evidence="12 15" id="KW-1278">Translocase</keyword>
<dbReference type="PROSITE" id="PS01312">
    <property type="entry name" value="SECA"/>
    <property type="match status" value="1"/>
</dbReference>
<dbReference type="PROSITE" id="PS51194">
    <property type="entry name" value="HELICASE_CTER"/>
    <property type="match status" value="1"/>
</dbReference>
<comment type="subcellular location">
    <subcellularLocation>
        <location evidence="15">Cell membrane</location>
        <topology evidence="15">Peripheral membrane protein</topology>
        <orientation evidence="15">Cytoplasmic side</orientation>
    </subcellularLocation>
    <subcellularLocation>
        <location evidence="15">Cytoplasm</location>
    </subcellularLocation>
    <subcellularLocation>
        <location evidence="2">Membrane</location>
        <topology evidence="2">Peripheral membrane protein</topology>
    </subcellularLocation>
    <text evidence="15">Distribution is 50-50.</text>
</comment>
<evidence type="ECO:0000256" key="11">
    <source>
        <dbReference type="ARBA" id="ARBA00022927"/>
    </source>
</evidence>
<dbReference type="InterPro" id="IPR004027">
    <property type="entry name" value="SEC_C_motif"/>
</dbReference>
<evidence type="ECO:0000256" key="6">
    <source>
        <dbReference type="ARBA" id="ARBA00022490"/>
    </source>
</evidence>
<dbReference type="GO" id="GO:0006605">
    <property type="term" value="P:protein targeting"/>
    <property type="evidence" value="ECO:0007669"/>
    <property type="project" value="UniProtKB-UniRule"/>
</dbReference>
<dbReference type="EMBL" id="MGJL01000010">
    <property type="protein sequence ID" value="OGN08151.1"/>
    <property type="molecule type" value="Genomic_DNA"/>
</dbReference>
<evidence type="ECO:0000259" key="18">
    <source>
        <dbReference type="PROSITE" id="PS51192"/>
    </source>
</evidence>
<comment type="function">
    <text evidence="15">Part of the Sec protein translocase complex. Interacts with the SecYEG preprotein conducting channel. Has a central role in coupling the hydrolysis of ATP to the transfer of proteins into and across the cell membrane, serving as an ATP-driven molecular motor driving the stepwise translocation of polypeptide chains across the membrane.</text>
</comment>
<reference evidence="21 22" key="1">
    <citation type="journal article" date="2016" name="Nat. Commun.">
        <title>Thousands of microbial genomes shed light on interconnected biogeochemical processes in an aquifer system.</title>
        <authorList>
            <person name="Anantharaman K."/>
            <person name="Brown C.T."/>
            <person name="Hug L.A."/>
            <person name="Sharon I."/>
            <person name="Castelle C.J."/>
            <person name="Probst A.J."/>
            <person name="Thomas B.C."/>
            <person name="Singh A."/>
            <person name="Wilkins M.J."/>
            <person name="Karaoz U."/>
            <person name="Brodie E.L."/>
            <person name="Williams K.H."/>
            <person name="Hubbard S.S."/>
            <person name="Banfield J.F."/>
        </authorList>
    </citation>
    <scope>NUCLEOTIDE SEQUENCE [LARGE SCALE GENOMIC DNA]</scope>
</reference>
<evidence type="ECO:0000256" key="16">
    <source>
        <dbReference type="RuleBase" id="RU003874"/>
    </source>
</evidence>
<keyword evidence="9" id="KW-0862">Zinc</keyword>
<dbReference type="InterPro" id="IPR011115">
    <property type="entry name" value="SecA_DEAD"/>
</dbReference>
<evidence type="ECO:0000256" key="15">
    <source>
        <dbReference type="HAMAP-Rule" id="MF_01382"/>
    </source>
</evidence>
<keyword evidence="7" id="KW-0479">Metal-binding</keyword>
<comment type="cofactor">
    <cofactor evidence="1">
        <name>Zn(2+)</name>
        <dbReference type="ChEBI" id="CHEBI:29105"/>
    </cofactor>
</comment>
<dbReference type="Gene3D" id="1.10.3060.10">
    <property type="entry name" value="Helical scaffold and wing domains of SecA"/>
    <property type="match status" value="1"/>
</dbReference>
<dbReference type="InterPro" id="IPR014018">
    <property type="entry name" value="SecA_motor_DEAD"/>
</dbReference>
<evidence type="ECO:0000256" key="4">
    <source>
        <dbReference type="ARBA" id="ARBA00022448"/>
    </source>
</evidence>
<dbReference type="HAMAP" id="MF_01382">
    <property type="entry name" value="SecA"/>
    <property type="match status" value="1"/>
</dbReference>
<proteinExistence type="inferred from homology"/>
<evidence type="ECO:0000256" key="3">
    <source>
        <dbReference type="ARBA" id="ARBA00007650"/>
    </source>
</evidence>
<feature type="binding site" evidence="15">
    <location>
        <position position="552"/>
    </location>
    <ligand>
        <name>ATP</name>
        <dbReference type="ChEBI" id="CHEBI:30616"/>
    </ligand>
</feature>
<dbReference type="GO" id="GO:0005886">
    <property type="term" value="C:plasma membrane"/>
    <property type="evidence" value="ECO:0007669"/>
    <property type="project" value="UniProtKB-SubCell"/>
</dbReference>
<evidence type="ECO:0000256" key="14">
    <source>
        <dbReference type="ARBA" id="ARBA00023136"/>
    </source>
</evidence>
<comment type="catalytic activity">
    <reaction evidence="15">
        <text>ATP + H2O + cellular proteinSide 1 = ADP + phosphate + cellular proteinSide 2.</text>
        <dbReference type="EC" id="7.4.2.8"/>
    </reaction>
</comment>
<dbReference type="SUPFAM" id="SSF52540">
    <property type="entry name" value="P-loop containing nucleoside triphosphate hydrolases"/>
    <property type="match status" value="2"/>
</dbReference>
<dbReference type="Pfam" id="PF01043">
    <property type="entry name" value="SecA_PP_bind"/>
    <property type="match status" value="1"/>
</dbReference>
<dbReference type="GO" id="GO:0065002">
    <property type="term" value="P:intracellular protein transmembrane transport"/>
    <property type="evidence" value="ECO:0007669"/>
    <property type="project" value="UniProtKB-UniRule"/>
</dbReference>
<keyword evidence="14 15" id="KW-0472">Membrane</keyword>
<evidence type="ECO:0000259" key="20">
    <source>
        <dbReference type="PROSITE" id="PS51196"/>
    </source>
</evidence>
<evidence type="ECO:0000256" key="10">
    <source>
        <dbReference type="ARBA" id="ARBA00022840"/>
    </source>
</evidence>
<keyword evidence="10 15" id="KW-0067">ATP-binding</keyword>
<evidence type="ECO:0000256" key="13">
    <source>
        <dbReference type="ARBA" id="ARBA00023010"/>
    </source>
</evidence>
<dbReference type="SMART" id="SM00958">
    <property type="entry name" value="SecA_PP_bind"/>
    <property type="match status" value="1"/>
</dbReference>
<dbReference type="GO" id="GO:0005524">
    <property type="term" value="F:ATP binding"/>
    <property type="evidence" value="ECO:0007669"/>
    <property type="project" value="UniProtKB-UniRule"/>
</dbReference>
<dbReference type="InterPro" id="IPR044722">
    <property type="entry name" value="SecA_SF2_C"/>
</dbReference>
<feature type="binding site" evidence="15">
    <location>
        <begin position="103"/>
        <end position="107"/>
    </location>
    <ligand>
        <name>ATP</name>
        <dbReference type="ChEBI" id="CHEBI:30616"/>
    </ligand>
</feature>
<evidence type="ECO:0000256" key="9">
    <source>
        <dbReference type="ARBA" id="ARBA00022833"/>
    </source>
</evidence>
<evidence type="ECO:0000256" key="2">
    <source>
        <dbReference type="ARBA" id="ARBA00004170"/>
    </source>
</evidence>
<dbReference type="EC" id="7.4.2.8" evidence="15"/>
<evidence type="ECO:0000256" key="17">
    <source>
        <dbReference type="SAM" id="MobiDB-lite"/>
    </source>
</evidence>
<comment type="caution">
    <text evidence="21">The sequence shown here is derived from an EMBL/GenBank/DDBJ whole genome shotgun (WGS) entry which is preliminary data.</text>
</comment>
<dbReference type="Pfam" id="PF02810">
    <property type="entry name" value="SEC-C"/>
    <property type="match status" value="1"/>
</dbReference>
<dbReference type="GO" id="GO:0017038">
    <property type="term" value="P:protein import"/>
    <property type="evidence" value="ECO:0007669"/>
    <property type="project" value="InterPro"/>
</dbReference>
<dbReference type="InterPro" id="IPR000185">
    <property type="entry name" value="SecA"/>
</dbReference>
<dbReference type="Proteomes" id="UP000178023">
    <property type="component" value="Unassembled WGS sequence"/>
</dbReference>
<dbReference type="NCBIfam" id="TIGR00963">
    <property type="entry name" value="secA"/>
    <property type="match status" value="1"/>
</dbReference>
<dbReference type="InterPro" id="IPR011130">
    <property type="entry name" value="SecA_preprotein_X-link_dom"/>
</dbReference>
<dbReference type="InterPro" id="IPR027417">
    <property type="entry name" value="P-loop_NTPase"/>
</dbReference>
<evidence type="ECO:0000256" key="1">
    <source>
        <dbReference type="ARBA" id="ARBA00001947"/>
    </source>
</evidence>
<dbReference type="SUPFAM" id="SSF81767">
    <property type="entry name" value="Pre-protein crosslinking domain of SecA"/>
    <property type="match status" value="1"/>
</dbReference>